<sequence length="285" mass="31939">MEHRYWTIRYVPDPVRDERVNIGIIVGSVDDQDWAIRHVESATRANHLGGESGRALAYVRALARRVESALLPNELPRTVEPVSTAFIERLRVHQENSVQLSEARTVVAASAEAAMDLIYPLMVEEPPPRQRSVGRQRITKLMDDAFHRRFEQAGVPMRKKVSARASSATGSFDFALGTDGAMQLAQAWSFTVQSMDDLQQQFQSWNWLVSRVREAGAILGRGNDDVMSIAPETPLLVVQDLPKTDQQKEAWEAAQESWEVLGVDVQPTAQLERSAEAMERVLIPV</sequence>
<evidence type="ECO:0000313" key="1">
    <source>
        <dbReference type="EMBL" id="MFC0672579.1"/>
    </source>
</evidence>
<dbReference type="InterPro" id="IPR021398">
    <property type="entry name" value="DUF3037"/>
</dbReference>
<proteinExistence type="predicted"/>
<dbReference type="RefSeq" id="WP_376977469.1">
    <property type="nucleotide sequence ID" value="NZ_JBHLSV010000001.1"/>
</dbReference>
<gene>
    <name evidence="1" type="ORF">ACFFF6_01270</name>
</gene>
<dbReference type="EMBL" id="JBHLSV010000001">
    <property type="protein sequence ID" value="MFC0672579.1"/>
    <property type="molecule type" value="Genomic_DNA"/>
</dbReference>
<evidence type="ECO:0000313" key="2">
    <source>
        <dbReference type="Proteomes" id="UP001589793"/>
    </source>
</evidence>
<dbReference type="Proteomes" id="UP001589793">
    <property type="component" value="Unassembled WGS sequence"/>
</dbReference>
<dbReference type="Pfam" id="PF11236">
    <property type="entry name" value="DUF3037"/>
    <property type="match status" value="1"/>
</dbReference>
<organism evidence="1 2">
    <name type="scientific">Brachybacterium hainanense</name>
    <dbReference type="NCBI Taxonomy" id="1541174"/>
    <lineage>
        <taxon>Bacteria</taxon>
        <taxon>Bacillati</taxon>
        <taxon>Actinomycetota</taxon>
        <taxon>Actinomycetes</taxon>
        <taxon>Micrococcales</taxon>
        <taxon>Dermabacteraceae</taxon>
        <taxon>Brachybacterium</taxon>
    </lineage>
</organism>
<name>A0ABV6R7P1_9MICO</name>
<protein>
    <submittedName>
        <fullName evidence="1">DUF3037 domain-containing protein</fullName>
    </submittedName>
</protein>
<comment type="caution">
    <text evidence="1">The sequence shown here is derived from an EMBL/GenBank/DDBJ whole genome shotgun (WGS) entry which is preliminary data.</text>
</comment>
<reference evidence="1 2" key="1">
    <citation type="submission" date="2024-09" db="EMBL/GenBank/DDBJ databases">
        <authorList>
            <person name="Sun Q."/>
            <person name="Mori K."/>
        </authorList>
    </citation>
    <scope>NUCLEOTIDE SEQUENCE [LARGE SCALE GENOMIC DNA]</scope>
    <source>
        <strain evidence="1 2">CICC 10874</strain>
    </source>
</reference>
<accession>A0ABV6R7P1</accession>
<keyword evidence="2" id="KW-1185">Reference proteome</keyword>